<sequence>MRPGFFYYRRHTDRRNLLRVLLLFAISGIVALLLVAAVQMRPLLSSLATTKVSNAVTSIVSEAVYEAIENGELQYDGLVTFEKDNEGKITAVHSNMAAFNHLQAEILHTVLNRIDHVSTRDLSIPIGSLTGSALLAGRGPRITVRMESVGSSEANFHNAFTSAGINQTKHQIILTVDVSVSILLPGFTTATEVSNSFIVAETVIVGAVPDTYTSFTTESDTYLEDTKDYILNKN</sequence>
<dbReference type="AlphaFoldDB" id="A0A830QYG3"/>
<dbReference type="KEGG" id="pfaa:MM59RIKEN_32450"/>
<dbReference type="Pfam" id="PF09560">
    <property type="entry name" value="Spore_YunB"/>
    <property type="match status" value="1"/>
</dbReference>
<dbReference type="PIRSF" id="PIRSF021383">
    <property type="entry name" value="YunB"/>
    <property type="match status" value="1"/>
</dbReference>
<proteinExistence type="predicted"/>
<keyword evidence="1" id="KW-0472">Membrane</keyword>
<keyword evidence="1" id="KW-1133">Transmembrane helix</keyword>
<dbReference type="InterPro" id="IPR014197">
    <property type="entry name" value="Sporulation_prot_YunB"/>
</dbReference>
<evidence type="ECO:0000256" key="1">
    <source>
        <dbReference type="SAM" id="Phobius"/>
    </source>
</evidence>
<geneLocation type="plasmid" evidence="2 3">
    <name>pMM59_01</name>
</geneLocation>
<keyword evidence="1" id="KW-0812">Transmembrane</keyword>
<dbReference type="NCBIfam" id="TIGR02832">
    <property type="entry name" value="spo_yunB"/>
    <property type="match status" value="1"/>
</dbReference>
<evidence type="ECO:0000313" key="3">
    <source>
        <dbReference type="Proteomes" id="UP000679848"/>
    </source>
</evidence>
<dbReference type="RefSeq" id="WP_213543861.1">
    <property type="nucleotide sequence ID" value="NZ_AP023421.1"/>
</dbReference>
<gene>
    <name evidence="2" type="ORF">MM59RIKEN_32450</name>
</gene>
<keyword evidence="3" id="KW-1185">Reference proteome</keyword>
<name>A0A830QYG3_9FIRM</name>
<evidence type="ECO:0000313" key="2">
    <source>
        <dbReference type="EMBL" id="BCK85926.1"/>
    </source>
</evidence>
<dbReference type="Proteomes" id="UP000679848">
    <property type="component" value="Plasmid pMM59_01"/>
</dbReference>
<organism evidence="2 3">
    <name type="scientific">Pusillibacter faecalis</name>
    <dbReference type="NCBI Taxonomy" id="2714358"/>
    <lineage>
        <taxon>Bacteria</taxon>
        <taxon>Bacillati</taxon>
        <taxon>Bacillota</taxon>
        <taxon>Clostridia</taxon>
        <taxon>Eubacteriales</taxon>
        <taxon>Oscillospiraceae</taxon>
        <taxon>Pusillibacter</taxon>
    </lineage>
</organism>
<accession>A0A830QYG3</accession>
<feature type="transmembrane region" description="Helical" evidence="1">
    <location>
        <begin position="20"/>
        <end position="40"/>
    </location>
</feature>
<keyword evidence="2" id="KW-0614">Plasmid</keyword>
<protein>
    <submittedName>
        <fullName evidence="2">Sporulation protein YunB</fullName>
    </submittedName>
</protein>
<reference evidence="2" key="1">
    <citation type="submission" date="2020-09" db="EMBL/GenBank/DDBJ databases">
        <title>New species isolated from human feces.</title>
        <authorList>
            <person name="Kitahara M."/>
            <person name="Shigeno Y."/>
            <person name="Shime M."/>
            <person name="Matsumoto Y."/>
            <person name="Nakamura S."/>
            <person name="Motooka D."/>
            <person name="Fukuoka S."/>
            <person name="Nishikawa H."/>
            <person name="Benno Y."/>
        </authorList>
    </citation>
    <scope>NUCLEOTIDE SEQUENCE</scope>
    <source>
        <strain evidence="2">MM59</strain>
        <plasmid evidence="2">pMM59_01</plasmid>
    </source>
</reference>
<dbReference type="EMBL" id="AP023421">
    <property type="protein sequence ID" value="BCK85926.1"/>
    <property type="molecule type" value="Genomic_DNA"/>
</dbReference>